<accession>A0A4U0X6J8</accession>
<dbReference type="STRING" id="331657.A0A4U0X6J8"/>
<dbReference type="PANTHER" id="PTHR12963:SF4">
    <property type="entry name" value="ACTIVATING SIGNAL COINTEGRATOR 1"/>
    <property type="match status" value="1"/>
</dbReference>
<evidence type="ECO:0000259" key="2">
    <source>
        <dbReference type="Pfam" id="PF06221"/>
    </source>
</evidence>
<feature type="compositionally biased region" description="Acidic residues" evidence="1">
    <location>
        <begin position="465"/>
        <end position="474"/>
    </location>
</feature>
<evidence type="ECO:0000313" key="3">
    <source>
        <dbReference type="EMBL" id="TKA70125.1"/>
    </source>
</evidence>
<feature type="compositionally biased region" description="Polar residues" evidence="1">
    <location>
        <begin position="59"/>
        <end position="81"/>
    </location>
</feature>
<dbReference type="OrthoDB" id="338816at2759"/>
<feature type="region of interest" description="Disordered" evidence="1">
    <location>
        <begin position="454"/>
        <end position="572"/>
    </location>
</feature>
<dbReference type="GO" id="GO:0008270">
    <property type="term" value="F:zinc ion binding"/>
    <property type="evidence" value="ECO:0007669"/>
    <property type="project" value="InterPro"/>
</dbReference>
<evidence type="ECO:0000256" key="1">
    <source>
        <dbReference type="SAM" id="MobiDB-lite"/>
    </source>
</evidence>
<dbReference type="Pfam" id="PF06221">
    <property type="entry name" value="zf-C2HC5"/>
    <property type="match status" value="1"/>
</dbReference>
<reference evidence="3 4" key="1">
    <citation type="submission" date="2017-03" db="EMBL/GenBank/DDBJ databases">
        <title>Genomes of endolithic fungi from Antarctica.</title>
        <authorList>
            <person name="Coleine C."/>
            <person name="Masonjones S."/>
            <person name="Stajich J.E."/>
        </authorList>
    </citation>
    <scope>NUCLEOTIDE SEQUENCE [LARGE SCALE GENOMIC DNA]</scope>
    <source>
        <strain evidence="3 4">CCFEE 5187</strain>
    </source>
</reference>
<feature type="region of interest" description="Disordered" evidence="1">
    <location>
        <begin position="305"/>
        <end position="408"/>
    </location>
</feature>
<name>A0A4U0X6J8_9PEZI</name>
<dbReference type="GO" id="GO:0072344">
    <property type="term" value="P:rescue of stalled ribosome"/>
    <property type="evidence" value="ECO:0007669"/>
    <property type="project" value="InterPro"/>
</dbReference>
<feature type="region of interest" description="Disordered" evidence="1">
    <location>
        <begin position="59"/>
        <end position="109"/>
    </location>
</feature>
<dbReference type="AlphaFoldDB" id="A0A4U0X6J8"/>
<feature type="compositionally biased region" description="Basic residues" evidence="1">
    <location>
        <begin position="85"/>
        <end position="95"/>
    </location>
</feature>
<dbReference type="GO" id="GO:0005634">
    <property type="term" value="C:nucleus"/>
    <property type="evidence" value="ECO:0007669"/>
    <property type="project" value="InterPro"/>
</dbReference>
<dbReference type="Proteomes" id="UP000308768">
    <property type="component" value="Unassembled WGS sequence"/>
</dbReference>
<feature type="compositionally biased region" description="Low complexity" evidence="1">
    <location>
        <begin position="187"/>
        <end position="209"/>
    </location>
</feature>
<keyword evidence="4" id="KW-1185">Reference proteome</keyword>
<dbReference type="PANTHER" id="PTHR12963">
    <property type="entry name" value="THYROID RECEPTOR INTERACTING PROTEIN RELATED"/>
    <property type="match status" value="1"/>
</dbReference>
<feature type="domain" description="TRIP4/RQT4 C2HC5-type zinc finger" evidence="2">
    <location>
        <begin position="246"/>
        <end position="298"/>
    </location>
</feature>
<dbReference type="EMBL" id="NAJN01000671">
    <property type="protein sequence ID" value="TKA70125.1"/>
    <property type="molecule type" value="Genomic_DNA"/>
</dbReference>
<feature type="compositionally biased region" description="Low complexity" evidence="1">
    <location>
        <begin position="336"/>
        <end position="357"/>
    </location>
</feature>
<sequence>MALSAWALPRLSKLLPLDEDSLKQIITYTDTLPREAAAEHLKNLLGDSPQALEFIASFNSRRQTPPSEASTRSQDTSSSTEVPRAKPRNAKKKPPLHSLPARQIEDHGIGSAGAYMKADEDDYMSGRSKGRKEPPLANTLALQDKPDALQLPTLSSGASSRKASPRPPPSASGPLISDTLESKSQRASRTSSPAPSKSSATKISISGGTSMHGQSSTLNDLDSAIRALEIQTNPSLSSTTVQENAKRRCNCMATRHPLITAAPNCLNCGKIVCVKEGLGPCTFCERPLLAPDQIQDMVRVLREERGRERMTANNSSQKRAEVATKPRPFSGRDFLSSSAAASPASSIPGSPASSAPPSDDEATSSKLAAATRHRDRLLDFQAQNARRTRVHDEAADFETPTAGQNMWASPQQRALQLKRQQKVLREQEWSARPEWEKRKMVVSVDLVGGKIVKKFAAADRPESPPTDEDVDEPAEYPVEQQKRSGGGAFARNPLLGALIRPTFKADTKGNASEGPDGSEGVKEAGGGTEGKKSTWRRVQDDNDDNEQWILDGGVYGGRIEGRVLGDEERAQG</sequence>
<proteinExistence type="predicted"/>
<evidence type="ECO:0000313" key="4">
    <source>
        <dbReference type="Proteomes" id="UP000308768"/>
    </source>
</evidence>
<gene>
    <name evidence="3" type="ORF">B0A49_10621</name>
</gene>
<organism evidence="3 4">
    <name type="scientific">Cryomyces minteri</name>
    <dbReference type="NCBI Taxonomy" id="331657"/>
    <lineage>
        <taxon>Eukaryota</taxon>
        <taxon>Fungi</taxon>
        <taxon>Dikarya</taxon>
        <taxon>Ascomycota</taxon>
        <taxon>Pezizomycotina</taxon>
        <taxon>Dothideomycetes</taxon>
        <taxon>Dothideomycetes incertae sedis</taxon>
        <taxon>Cryomyces</taxon>
    </lineage>
</organism>
<dbReference type="InterPro" id="IPR039128">
    <property type="entry name" value="TRIP4-like"/>
</dbReference>
<feature type="compositionally biased region" description="Basic and acidic residues" evidence="1">
    <location>
        <begin position="559"/>
        <end position="572"/>
    </location>
</feature>
<dbReference type="InterPro" id="IPR009349">
    <property type="entry name" value="TRIP4/RQT4_C2HC5_Znf"/>
</dbReference>
<protein>
    <recommendedName>
        <fullName evidence="2">TRIP4/RQT4 C2HC5-type zinc finger domain-containing protein</fullName>
    </recommendedName>
</protein>
<dbReference type="GO" id="GO:0180022">
    <property type="term" value="C:RQC-trigger complex"/>
    <property type="evidence" value="ECO:0007669"/>
    <property type="project" value="InterPro"/>
</dbReference>
<comment type="caution">
    <text evidence="3">The sequence shown here is derived from an EMBL/GenBank/DDBJ whole genome shotgun (WGS) entry which is preliminary data.</text>
</comment>
<feature type="compositionally biased region" description="Basic and acidic residues" evidence="1">
    <location>
        <begin position="529"/>
        <end position="540"/>
    </location>
</feature>
<feature type="region of interest" description="Disordered" evidence="1">
    <location>
        <begin position="141"/>
        <end position="217"/>
    </location>
</feature>
<dbReference type="GO" id="GO:0045893">
    <property type="term" value="P:positive regulation of DNA-templated transcription"/>
    <property type="evidence" value="ECO:0007669"/>
    <property type="project" value="TreeGrafter"/>
</dbReference>